<dbReference type="InterPro" id="IPR010016">
    <property type="entry name" value="PxpB"/>
</dbReference>
<dbReference type="EMBL" id="JAKZGS010000013">
    <property type="protein sequence ID" value="MCH7399194.1"/>
    <property type="molecule type" value="Genomic_DNA"/>
</dbReference>
<dbReference type="RefSeq" id="WP_241275697.1">
    <property type="nucleotide sequence ID" value="NZ_JAKZGS010000013.1"/>
</dbReference>
<organism evidence="5 6">
    <name type="scientific">Belliella calami</name>
    <dbReference type="NCBI Taxonomy" id="2923436"/>
    <lineage>
        <taxon>Bacteria</taxon>
        <taxon>Pseudomonadati</taxon>
        <taxon>Bacteroidota</taxon>
        <taxon>Cytophagia</taxon>
        <taxon>Cytophagales</taxon>
        <taxon>Cyclobacteriaceae</taxon>
        <taxon>Belliella</taxon>
    </lineage>
</organism>
<name>A0ABS9URF2_9BACT</name>
<feature type="domain" description="Carboxyltransferase" evidence="4">
    <location>
        <begin position="3"/>
        <end position="203"/>
    </location>
</feature>
<keyword evidence="3" id="KW-0067">ATP-binding</keyword>
<dbReference type="InterPro" id="IPR003833">
    <property type="entry name" value="CT_C_D"/>
</dbReference>
<accession>A0ABS9URF2</accession>
<evidence type="ECO:0000256" key="1">
    <source>
        <dbReference type="ARBA" id="ARBA00022741"/>
    </source>
</evidence>
<dbReference type="EC" id="3.5.2.9" evidence="5"/>
<keyword evidence="1" id="KW-0547">Nucleotide-binding</keyword>
<evidence type="ECO:0000313" key="6">
    <source>
        <dbReference type="Proteomes" id="UP001165488"/>
    </source>
</evidence>
<dbReference type="Gene3D" id="2.40.100.10">
    <property type="entry name" value="Cyclophilin-like"/>
    <property type="match status" value="1"/>
</dbReference>
<evidence type="ECO:0000259" key="4">
    <source>
        <dbReference type="SMART" id="SM00796"/>
    </source>
</evidence>
<evidence type="ECO:0000256" key="3">
    <source>
        <dbReference type="ARBA" id="ARBA00022840"/>
    </source>
</evidence>
<dbReference type="SMART" id="SM00796">
    <property type="entry name" value="AHS1"/>
    <property type="match status" value="1"/>
</dbReference>
<proteinExistence type="predicted"/>
<sequence>MEKRFFQIQPNVLEINWPEEISDEILQDQLRYKNYLEQHHGDCVLEIRIGFNSLSVLFDQDIKKEQWSIIWNELENLKTDIQHFEPKVFKIPVCYQGEYGVDMENLAKSKKLSVSELVELHSSKKYRLFFYGFLPGFMYLGGLDPKLHSPRKSTPDLMIPKGSVAIGGRQTGIYSMDSPGGWHVVGRTPLTLFDPQKPIPTIAKQGDFIQFYQIDQDEFKSISNQLLAGNYELEYA</sequence>
<dbReference type="Proteomes" id="UP001165488">
    <property type="component" value="Unassembled WGS sequence"/>
</dbReference>
<keyword evidence="6" id="KW-1185">Reference proteome</keyword>
<gene>
    <name evidence="5" type="primary">pxpB</name>
    <name evidence="5" type="ORF">MM236_14410</name>
</gene>
<dbReference type="InterPro" id="IPR029000">
    <property type="entry name" value="Cyclophilin-like_dom_sf"/>
</dbReference>
<comment type="caution">
    <text evidence="5">The sequence shown here is derived from an EMBL/GenBank/DDBJ whole genome shotgun (WGS) entry which is preliminary data.</text>
</comment>
<evidence type="ECO:0000313" key="5">
    <source>
        <dbReference type="EMBL" id="MCH7399194.1"/>
    </source>
</evidence>
<dbReference type="PANTHER" id="PTHR34698:SF2">
    <property type="entry name" value="5-OXOPROLINASE SUBUNIT B"/>
    <property type="match status" value="1"/>
</dbReference>
<dbReference type="Pfam" id="PF02682">
    <property type="entry name" value="CT_C_D"/>
    <property type="match status" value="1"/>
</dbReference>
<dbReference type="GO" id="GO:0017168">
    <property type="term" value="F:5-oxoprolinase (ATP-hydrolyzing) activity"/>
    <property type="evidence" value="ECO:0007669"/>
    <property type="project" value="UniProtKB-EC"/>
</dbReference>
<protein>
    <submittedName>
        <fullName evidence="5">5-oxoprolinase subunit PxpB</fullName>
        <ecNumber evidence="5">3.5.2.9</ecNumber>
    </submittedName>
</protein>
<reference evidence="5" key="1">
    <citation type="submission" date="2022-03" db="EMBL/GenBank/DDBJ databases">
        <title>De novo assembled genomes of Belliella spp. (Cyclobacteriaceae) strains.</title>
        <authorList>
            <person name="Szabo A."/>
            <person name="Korponai K."/>
            <person name="Felfoldi T."/>
        </authorList>
    </citation>
    <scope>NUCLEOTIDE SEQUENCE</scope>
    <source>
        <strain evidence="5">DSM 107340</strain>
    </source>
</reference>
<dbReference type="SUPFAM" id="SSF50891">
    <property type="entry name" value="Cyclophilin-like"/>
    <property type="match status" value="1"/>
</dbReference>
<dbReference type="NCBIfam" id="TIGR00370">
    <property type="entry name" value="5-oxoprolinase subunit PxpB"/>
    <property type="match status" value="1"/>
</dbReference>
<keyword evidence="2 5" id="KW-0378">Hydrolase</keyword>
<dbReference type="Gene3D" id="3.30.1360.40">
    <property type="match status" value="1"/>
</dbReference>
<evidence type="ECO:0000256" key="2">
    <source>
        <dbReference type="ARBA" id="ARBA00022801"/>
    </source>
</evidence>
<dbReference type="SUPFAM" id="SSF160467">
    <property type="entry name" value="PH0987 N-terminal domain-like"/>
    <property type="match status" value="1"/>
</dbReference>
<dbReference type="PANTHER" id="PTHR34698">
    <property type="entry name" value="5-OXOPROLINASE SUBUNIT B"/>
    <property type="match status" value="1"/>
</dbReference>